<protein>
    <submittedName>
        <fullName evidence="1">Uncharacterized protein</fullName>
    </submittedName>
</protein>
<gene>
    <name evidence="1" type="ORF">AMSG_02852</name>
</gene>
<evidence type="ECO:0000313" key="2">
    <source>
        <dbReference type="Proteomes" id="UP000054408"/>
    </source>
</evidence>
<name>A0A0L0D521_THETB</name>
<dbReference type="EMBL" id="GL349442">
    <property type="protein sequence ID" value="KNC46398.1"/>
    <property type="molecule type" value="Genomic_DNA"/>
</dbReference>
<keyword evidence="2" id="KW-1185">Reference proteome</keyword>
<dbReference type="Proteomes" id="UP000054408">
    <property type="component" value="Unassembled WGS sequence"/>
</dbReference>
<proteinExistence type="predicted"/>
<organism evidence="1 2">
    <name type="scientific">Thecamonas trahens ATCC 50062</name>
    <dbReference type="NCBI Taxonomy" id="461836"/>
    <lineage>
        <taxon>Eukaryota</taxon>
        <taxon>Apusozoa</taxon>
        <taxon>Apusomonadida</taxon>
        <taxon>Apusomonadidae</taxon>
        <taxon>Thecamonas</taxon>
    </lineage>
</organism>
<reference evidence="1 2" key="1">
    <citation type="submission" date="2010-05" db="EMBL/GenBank/DDBJ databases">
        <title>The Genome Sequence of Thecamonas trahens ATCC 50062.</title>
        <authorList>
            <consortium name="The Broad Institute Genome Sequencing Platform"/>
            <person name="Russ C."/>
            <person name="Cuomo C."/>
            <person name="Shea T."/>
            <person name="Young S.K."/>
            <person name="Zeng Q."/>
            <person name="Koehrsen M."/>
            <person name="Haas B."/>
            <person name="Borodovsky M."/>
            <person name="Guigo R."/>
            <person name="Alvarado L."/>
            <person name="Berlin A."/>
            <person name="Bochicchio J."/>
            <person name="Borenstein D."/>
            <person name="Chapman S."/>
            <person name="Chen Z."/>
            <person name="Freedman E."/>
            <person name="Gellesch M."/>
            <person name="Goldberg J."/>
            <person name="Griggs A."/>
            <person name="Gujja S."/>
            <person name="Heilman E."/>
            <person name="Heiman D."/>
            <person name="Hepburn T."/>
            <person name="Howarth C."/>
            <person name="Jen D."/>
            <person name="Larson L."/>
            <person name="Mehta T."/>
            <person name="Park D."/>
            <person name="Pearson M."/>
            <person name="Roberts A."/>
            <person name="Saif S."/>
            <person name="Shenoy N."/>
            <person name="Sisk P."/>
            <person name="Stolte C."/>
            <person name="Sykes S."/>
            <person name="Thomson T."/>
            <person name="Walk T."/>
            <person name="White J."/>
            <person name="Yandava C."/>
            <person name="Burger G."/>
            <person name="Gray M.W."/>
            <person name="Holland P.W.H."/>
            <person name="King N."/>
            <person name="Lang F.B.F."/>
            <person name="Roger A.J."/>
            <person name="Ruiz-Trillo I."/>
            <person name="Lander E."/>
            <person name="Nusbaum C."/>
        </authorList>
    </citation>
    <scope>NUCLEOTIDE SEQUENCE [LARGE SCALE GENOMIC DNA]</scope>
    <source>
        <strain evidence="1 2">ATCC 50062</strain>
    </source>
</reference>
<dbReference type="GeneID" id="25562502"/>
<sequence>MESHDEVCAAHAHVLAAGLGVIGDEPPSDAAGHELTFAALEGMDALARLAVRGDNASTGLSRFDDRYGAFRSLPERLPAPLIGAQLAVGVTHLLAFDHNYAASPLFVSLAVIAGSCAAARAMADPTTPAGSDASRLAALIIPWLSTAPRHLVAAAGVCRAWRAEAKRAAHWPDFSSLDSWRARAELALVLRSEGRGDAESESVVVGYMLSVAVPPRPPAFAVVPPEMASAIFLFLHSPSVGSLHAVLSATHAVVVSGARDAVSADAVALLVSLVSFDLLVGAGAAFGIRLVRKRRESSNGNGGAFVRDGVAVLSAVLEPRIRLRPWEAWWLRRAMARIRAGVTAGSASSRSLGETLLQPGSLPLAVSLRETLVGMWIQGEREGGASTRHFLAHTLEMWASDETRPAFNGEKQLKALDDTPVSLVNHLPLAQFDQPLLGPPVLAALAKLVLAHEAHVGSKFFPFINSEARYAALLSQIDIEGGSLAQLYGIMLDSSGSSSSDWPALTPQLVALAKAGECEPAWAAVLRIHDVLVGRTQLALAAAGIKRPSAWSSTLQLARAALHVSGGMARAGQSSRTESRPLAVAFELSLLRLSFAGVCMPASIDGFETNLGWLAASYVREAVAVLVAIGQYRLADLLRAVFGIGWVSDQRAPGAPGGASVINWSAPGALVQAYHGLECVVSIVVESVAPSFVPTWRAVQDVDMTPAVTEGLFRSGLFAALAPSERSMIPVLTLLLATRVVLAASLVLDLLAVANVGHAYVHVLHVKQLVGFRLLASSNALVHGGSARLADDVPLLSLTFEVLNDPGLRTVMSHTREVFAFHEAPYTMATLAHRRHVLYERIIGDDLSVSTPVAELLDLRARWQASYSRVLSEKEVLDEVLEDPALLNRLGWTADAVADKTHAAFNLLETLELERAAIDSLVCFALVQQLTDELCQAWPMEADDSSFCTALDALNAYMTSLYAHGTTPLLASSRAPPLAALVEEADDAVGAFCRLSSSAVNAAAEAGELGDATLFKNYIRVVAALVCVIAADSLAGLRLAAAEGEGDSPDAQLEVFAILGKLFRQAWFYWASGGRLAAGPNELLEVFETWMWEFHDLEELGIVWNTLYHAESDLGSAIARSAVRTADDVLESLGERAEAVAKLASYAGESQAPHAELLAQAQALTAPSSESVHSTPLRAQVALEAPEVQDDLELMLERLATRDAALIQRQRRRRVYIRHMAGVLTSDRPLSLRLLAAS</sequence>
<dbReference type="RefSeq" id="XP_013760691.1">
    <property type="nucleotide sequence ID" value="XM_013905237.1"/>
</dbReference>
<accession>A0A0L0D521</accession>
<dbReference type="AlphaFoldDB" id="A0A0L0D521"/>
<evidence type="ECO:0000313" key="1">
    <source>
        <dbReference type="EMBL" id="KNC46398.1"/>
    </source>
</evidence>